<keyword evidence="2 5" id="KW-0413">Isomerase</keyword>
<evidence type="ECO:0000313" key="8">
    <source>
        <dbReference type="Proteomes" id="UP000017148"/>
    </source>
</evidence>
<dbReference type="RefSeq" id="WP_022636246.1">
    <property type="nucleotide sequence ID" value="NZ_ASJR01000005.1"/>
</dbReference>
<evidence type="ECO:0000256" key="5">
    <source>
        <dbReference type="RuleBase" id="RU362028"/>
    </source>
</evidence>
<dbReference type="CDD" id="cd00165">
    <property type="entry name" value="S4"/>
    <property type="match status" value="1"/>
</dbReference>
<feature type="domain" description="RNA-binding S4" evidence="6">
    <location>
        <begin position="12"/>
        <end position="80"/>
    </location>
</feature>
<accession>U7DCT5</accession>
<dbReference type="InterPro" id="IPR006225">
    <property type="entry name" value="PsdUridine_synth_RluC/D"/>
</dbReference>
<dbReference type="Pfam" id="PF01479">
    <property type="entry name" value="S4"/>
    <property type="match status" value="1"/>
</dbReference>
<dbReference type="SUPFAM" id="SSF55120">
    <property type="entry name" value="Pseudouridine synthase"/>
    <property type="match status" value="1"/>
</dbReference>
<dbReference type="eggNOG" id="COG0564">
    <property type="taxonomic scope" value="Bacteria"/>
</dbReference>
<evidence type="ECO:0000256" key="1">
    <source>
        <dbReference type="ARBA" id="ARBA00010876"/>
    </source>
</evidence>
<dbReference type="EMBL" id="ASJR01000005">
    <property type="protein sequence ID" value="ERP38711.1"/>
    <property type="molecule type" value="Genomic_DNA"/>
</dbReference>
<evidence type="ECO:0000313" key="7">
    <source>
        <dbReference type="EMBL" id="ERP38711.1"/>
    </source>
</evidence>
<organism evidence="7 8">
    <name type="scientific">Chitinivibrio alkaliphilus ACht1</name>
    <dbReference type="NCBI Taxonomy" id="1313304"/>
    <lineage>
        <taxon>Bacteria</taxon>
        <taxon>Pseudomonadati</taxon>
        <taxon>Fibrobacterota</taxon>
        <taxon>Chitinivibrionia</taxon>
        <taxon>Chitinivibrionales</taxon>
        <taxon>Chitinivibrionaceae</taxon>
        <taxon>Chitinivibrio</taxon>
    </lineage>
</organism>
<keyword evidence="4" id="KW-0694">RNA-binding</keyword>
<dbReference type="Gene3D" id="3.30.2350.10">
    <property type="entry name" value="Pseudouridine synthase"/>
    <property type="match status" value="1"/>
</dbReference>
<dbReference type="InterPro" id="IPR006224">
    <property type="entry name" value="PsdUridine_synth_RluA-like_CS"/>
</dbReference>
<comment type="catalytic activity">
    <reaction evidence="5">
        <text>a uridine in RNA = a pseudouridine in RNA</text>
        <dbReference type="Rhea" id="RHEA:48348"/>
        <dbReference type="Rhea" id="RHEA-COMP:12068"/>
        <dbReference type="Rhea" id="RHEA-COMP:12069"/>
        <dbReference type="ChEBI" id="CHEBI:65314"/>
        <dbReference type="ChEBI" id="CHEBI:65315"/>
    </reaction>
</comment>
<dbReference type="PANTHER" id="PTHR21600">
    <property type="entry name" value="MITOCHONDRIAL RNA PSEUDOURIDINE SYNTHASE"/>
    <property type="match status" value="1"/>
</dbReference>
<feature type="active site" evidence="3">
    <location>
        <position position="134"/>
    </location>
</feature>
<comment type="caution">
    <text evidence="7">The sequence shown here is derived from an EMBL/GenBank/DDBJ whole genome shotgun (WGS) entry which is preliminary data.</text>
</comment>
<dbReference type="PROSITE" id="PS01129">
    <property type="entry name" value="PSI_RLU"/>
    <property type="match status" value="1"/>
</dbReference>
<dbReference type="GO" id="GO:0120159">
    <property type="term" value="F:rRNA pseudouridine synthase activity"/>
    <property type="evidence" value="ECO:0007669"/>
    <property type="project" value="UniProtKB-ARBA"/>
</dbReference>
<dbReference type="PROSITE" id="PS50889">
    <property type="entry name" value="S4"/>
    <property type="match status" value="1"/>
</dbReference>
<dbReference type="STRING" id="1313304.CALK_0729"/>
<dbReference type="GO" id="GO:0000455">
    <property type="term" value="P:enzyme-directed rRNA pseudouridine synthesis"/>
    <property type="evidence" value="ECO:0007669"/>
    <property type="project" value="UniProtKB-ARBA"/>
</dbReference>
<dbReference type="PATRIC" id="fig|1313304.3.peg.698"/>
<dbReference type="EC" id="5.4.99.-" evidence="5"/>
<comment type="similarity">
    <text evidence="1 5">Belongs to the pseudouridine synthase RluA family.</text>
</comment>
<dbReference type="NCBIfam" id="TIGR00005">
    <property type="entry name" value="rluA_subfam"/>
    <property type="match status" value="1"/>
</dbReference>
<evidence type="ECO:0000259" key="6">
    <source>
        <dbReference type="SMART" id="SM00363"/>
    </source>
</evidence>
<evidence type="ECO:0000256" key="3">
    <source>
        <dbReference type="PIRSR" id="PIRSR606225-1"/>
    </source>
</evidence>
<proteinExistence type="inferred from homology"/>
<reference evidence="7 8" key="1">
    <citation type="journal article" date="2013" name="Environ. Microbiol.">
        <title>Genome analysis of Chitinivibrio alkaliphilus gen. nov., sp. nov., a novel extremely haloalkaliphilic anaerobic chitinolytic bacterium from the candidate phylum Termite Group 3.</title>
        <authorList>
            <person name="Sorokin D.Y."/>
            <person name="Gumerov V.M."/>
            <person name="Rakitin A.L."/>
            <person name="Beletsky A.V."/>
            <person name="Damste J.S."/>
            <person name="Muyzer G."/>
            <person name="Mardanov A.V."/>
            <person name="Ravin N.V."/>
        </authorList>
    </citation>
    <scope>NUCLEOTIDE SEQUENCE [LARGE SCALE GENOMIC DNA]</scope>
    <source>
        <strain evidence="7 8">ACht1</strain>
    </source>
</reference>
<dbReference type="InterPro" id="IPR050188">
    <property type="entry name" value="RluA_PseudoU_synthase"/>
</dbReference>
<comment type="function">
    <text evidence="5">Responsible for synthesis of pseudouridine from uracil.</text>
</comment>
<dbReference type="InterPro" id="IPR006145">
    <property type="entry name" value="PsdUridine_synth_RsuA/RluA"/>
</dbReference>
<name>U7DCT5_9BACT</name>
<dbReference type="OrthoDB" id="9807829at2"/>
<dbReference type="SUPFAM" id="SSF55174">
    <property type="entry name" value="Alpha-L RNA-binding motif"/>
    <property type="match status" value="1"/>
</dbReference>
<dbReference type="Proteomes" id="UP000017148">
    <property type="component" value="Unassembled WGS sequence"/>
</dbReference>
<dbReference type="AlphaFoldDB" id="U7DCT5"/>
<dbReference type="GO" id="GO:0003723">
    <property type="term" value="F:RNA binding"/>
    <property type="evidence" value="ECO:0007669"/>
    <property type="project" value="UniProtKB-KW"/>
</dbReference>
<dbReference type="Pfam" id="PF00849">
    <property type="entry name" value="PseudoU_synth_2"/>
    <property type="match status" value="1"/>
</dbReference>
<dbReference type="CDD" id="cd02869">
    <property type="entry name" value="PseudoU_synth_RluA_like"/>
    <property type="match status" value="1"/>
</dbReference>
<sequence length="329" mass="37362">MEFRITPNEAEIRLDVFLSHLLSEASRTRIQTAIQKGQVLVNGKKSKKSCVLWEGDLVSVLLQELLAPPREMVVEPEDIPLDIVHEDAHIMVLNKPAGQIVHPGNGNPGGTILNGVYHYLRSCPGTPRLIHRLDKDTSGILLVAKNEEVHEKMSRLFMDRQVYKGYLGICLGRYPERSGRIEAPLGRSKSSPIKRAVRQDGRAACTDYALLRYRCGISAMAFRIHTGRTHQIRVHSAYAGFPIVRDDLYLGDKSRVKLLEPMERPFAYRMYAAFSRQALHSRYISFVSPFTQKKQIFTAPLQSDFSKAMTILDLSPQEYDLFERDPLNE</sequence>
<protein>
    <recommendedName>
        <fullName evidence="5">Pseudouridine synthase</fullName>
        <ecNumber evidence="5">5.4.99.-</ecNumber>
    </recommendedName>
</protein>
<dbReference type="InterPro" id="IPR002942">
    <property type="entry name" value="S4_RNA-bd"/>
</dbReference>
<dbReference type="InterPro" id="IPR036986">
    <property type="entry name" value="S4_RNA-bd_sf"/>
</dbReference>
<dbReference type="PANTHER" id="PTHR21600:SF87">
    <property type="entry name" value="RNA PSEUDOURIDYLATE SYNTHASE DOMAIN-CONTAINING PROTEIN 1"/>
    <property type="match status" value="1"/>
</dbReference>
<gene>
    <name evidence="7" type="ORF">CALK_0729</name>
</gene>
<dbReference type="Gene3D" id="3.10.290.10">
    <property type="entry name" value="RNA-binding S4 domain"/>
    <property type="match status" value="1"/>
</dbReference>
<evidence type="ECO:0000256" key="4">
    <source>
        <dbReference type="PROSITE-ProRule" id="PRU00182"/>
    </source>
</evidence>
<evidence type="ECO:0000256" key="2">
    <source>
        <dbReference type="ARBA" id="ARBA00023235"/>
    </source>
</evidence>
<keyword evidence="8" id="KW-1185">Reference proteome</keyword>
<dbReference type="SMART" id="SM00363">
    <property type="entry name" value="S4"/>
    <property type="match status" value="1"/>
</dbReference>
<dbReference type="InterPro" id="IPR020103">
    <property type="entry name" value="PsdUridine_synth_cat_dom_sf"/>
</dbReference>